<dbReference type="eggNOG" id="ENOG502R3TG">
    <property type="taxonomic scope" value="Eukaryota"/>
</dbReference>
<evidence type="ECO:0000256" key="1">
    <source>
        <dbReference type="SAM" id="MobiDB-lite"/>
    </source>
</evidence>
<dbReference type="Gramene" id="OPUNC04G24350.1">
    <property type="protein sequence ID" value="OPUNC04G24350.1"/>
    <property type="gene ID" value="OPUNC04G24350"/>
</dbReference>
<dbReference type="OMA" id="ERIAGCG"/>
<accession>A0A0E0KVT2</accession>
<keyword evidence="3" id="KW-1185">Reference proteome</keyword>
<evidence type="ECO:0000313" key="2">
    <source>
        <dbReference type="EnsemblPlants" id="OPUNC04G24350.1"/>
    </source>
</evidence>
<sequence>MANFAAQFKDRFLGLVERIAGCGRGAGDKDVKQPTTLSTVQRVEIRSRDPDVSGGVKPPNN</sequence>
<dbReference type="EnsemblPlants" id="OPUNC04G24350.1">
    <property type="protein sequence ID" value="OPUNC04G24350.1"/>
    <property type="gene ID" value="OPUNC04G24350"/>
</dbReference>
<organism evidence="2">
    <name type="scientific">Oryza punctata</name>
    <name type="common">Red rice</name>
    <dbReference type="NCBI Taxonomy" id="4537"/>
    <lineage>
        <taxon>Eukaryota</taxon>
        <taxon>Viridiplantae</taxon>
        <taxon>Streptophyta</taxon>
        <taxon>Embryophyta</taxon>
        <taxon>Tracheophyta</taxon>
        <taxon>Spermatophyta</taxon>
        <taxon>Magnoliopsida</taxon>
        <taxon>Liliopsida</taxon>
        <taxon>Poales</taxon>
        <taxon>Poaceae</taxon>
        <taxon>BOP clade</taxon>
        <taxon>Oryzoideae</taxon>
        <taxon>Oryzeae</taxon>
        <taxon>Oryzinae</taxon>
        <taxon>Oryza</taxon>
    </lineage>
</organism>
<reference evidence="2" key="2">
    <citation type="submission" date="2018-05" db="EMBL/GenBank/DDBJ databases">
        <title>OpunRS2 (Oryza punctata Reference Sequence Version 2).</title>
        <authorList>
            <person name="Zhang J."/>
            <person name="Kudrna D."/>
            <person name="Lee S."/>
            <person name="Talag J."/>
            <person name="Welchert J."/>
            <person name="Wing R.A."/>
        </authorList>
    </citation>
    <scope>NUCLEOTIDE SEQUENCE [LARGE SCALE GENOMIC DNA]</scope>
</reference>
<protein>
    <submittedName>
        <fullName evidence="2">Uncharacterized protein</fullName>
    </submittedName>
</protein>
<proteinExistence type="predicted"/>
<dbReference type="AlphaFoldDB" id="A0A0E0KVT2"/>
<name>A0A0E0KVT2_ORYPU</name>
<evidence type="ECO:0000313" key="3">
    <source>
        <dbReference type="Proteomes" id="UP000026962"/>
    </source>
</evidence>
<reference evidence="2" key="1">
    <citation type="submission" date="2015-04" db="UniProtKB">
        <authorList>
            <consortium name="EnsemblPlants"/>
        </authorList>
    </citation>
    <scope>IDENTIFICATION</scope>
</reference>
<feature type="region of interest" description="Disordered" evidence="1">
    <location>
        <begin position="24"/>
        <end position="61"/>
    </location>
</feature>
<dbReference type="Proteomes" id="UP000026962">
    <property type="component" value="Chromosome 4"/>
</dbReference>
<dbReference type="HOGENOM" id="CLU_182694_1_0_1"/>